<reference evidence="1" key="1">
    <citation type="submission" date="2022-09" db="EMBL/GenBank/DDBJ databases">
        <title>Diverse halophilic archaea isolated from saline environments.</title>
        <authorList>
            <person name="Cui H.-L."/>
        </authorList>
    </citation>
    <scope>NUCLEOTIDE SEQUENCE</scope>
    <source>
        <strain evidence="1">ZS-35-S2</strain>
    </source>
</reference>
<keyword evidence="2" id="KW-1185">Reference proteome</keyword>
<dbReference type="Gene3D" id="3.40.720.10">
    <property type="entry name" value="Alkaline Phosphatase, subunit A"/>
    <property type="match status" value="1"/>
</dbReference>
<evidence type="ECO:0000313" key="2">
    <source>
        <dbReference type="Proteomes" id="UP001057580"/>
    </source>
</evidence>
<dbReference type="GeneID" id="74943025"/>
<protein>
    <submittedName>
        <fullName evidence="1">LTA synthase family protein</fullName>
    </submittedName>
</protein>
<proteinExistence type="predicted"/>
<dbReference type="SUPFAM" id="SSF53649">
    <property type="entry name" value="Alkaline phosphatase-like"/>
    <property type="match status" value="1"/>
</dbReference>
<gene>
    <name evidence="1" type="ORF">N0B31_11345</name>
</gene>
<sequence>MEEDWDNVVILDACRYDLFESVNTLDGNLDYRISPASATPEFLSRNFEEKQYHDTVYVTANPMYRTLGLDEVFHQIIDVWENHWDRQKQTVLPEAMTEATASAYKRFPNKRIISHFMQPHYPFVGELASEIGAHSGYEFAYRNVTEGEASRDNPTVWERLEAGDVSRELVWDAYAENLKIVFPHVEELLELFDEKTVITSDHGNLLGEKPHPLAAPVYGHPHGMRHEHLSKVPWLIVAGTERKYIVSEKPIKQLSDPSGDVTDRLADLGYFDV</sequence>
<organism evidence="1 2">
    <name type="scientific">Salinirubellus salinus</name>
    <dbReference type="NCBI Taxonomy" id="1364945"/>
    <lineage>
        <taxon>Archaea</taxon>
        <taxon>Methanobacteriati</taxon>
        <taxon>Methanobacteriota</taxon>
        <taxon>Stenosarchaea group</taxon>
        <taxon>Halobacteria</taxon>
        <taxon>Halobacteriales</taxon>
        <taxon>Natronomonadaceae</taxon>
        <taxon>Salinirubellus</taxon>
    </lineage>
</organism>
<evidence type="ECO:0000313" key="1">
    <source>
        <dbReference type="EMBL" id="UWM52746.1"/>
    </source>
</evidence>
<dbReference type="KEGG" id="ssai:N0B31_11345"/>
<dbReference type="Proteomes" id="UP001057580">
    <property type="component" value="Chromosome"/>
</dbReference>
<name>A0A9E7QZ75_9EURY</name>
<dbReference type="InterPro" id="IPR017850">
    <property type="entry name" value="Alkaline_phosphatase_core_sf"/>
</dbReference>
<dbReference type="RefSeq" id="WP_260591741.1">
    <property type="nucleotide sequence ID" value="NZ_CP104003.1"/>
</dbReference>
<dbReference type="AlphaFoldDB" id="A0A9E7QZ75"/>
<accession>A0A9E7QZ75</accession>
<dbReference type="EMBL" id="CP104003">
    <property type="protein sequence ID" value="UWM52746.1"/>
    <property type="molecule type" value="Genomic_DNA"/>
</dbReference>